<name>A0A482WGV0_LAOST</name>
<proteinExistence type="predicted"/>
<organism evidence="1 2">
    <name type="scientific">Laodelphax striatellus</name>
    <name type="common">Small brown planthopper</name>
    <name type="synonym">Delphax striatella</name>
    <dbReference type="NCBI Taxonomy" id="195883"/>
    <lineage>
        <taxon>Eukaryota</taxon>
        <taxon>Metazoa</taxon>
        <taxon>Ecdysozoa</taxon>
        <taxon>Arthropoda</taxon>
        <taxon>Hexapoda</taxon>
        <taxon>Insecta</taxon>
        <taxon>Pterygota</taxon>
        <taxon>Neoptera</taxon>
        <taxon>Paraneoptera</taxon>
        <taxon>Hemiptera</taxon>
        <taxon>Auchenorrhyncha</taxon>
        <taxon>Fulgoroidea</taxon>
        <taxon>Delphacidae</taxon>
        <taxon>Criomorphinae</taxon>
        <taxon>Laodelphax</taxon>
    </lineage>
</organism>
<comment type="caution">
    <text evidence="1">The sequence shown here is derived from an EMBL/GenBank/DDBJ whole genome shotgun (WGS) entry which is preliminary data.</text>
</comment>
<dbReference type="AlphaFoldDB" id="A0A482WGV0"/>
<evidence type="ECO:0000313" key="2">
    <source>
        <dbReference type="Proteomes" id="UP000291343"/>
    </source>
</evidence>
<sequence>MGVCCFGRSQSVPSQIAATQMNCTSGGQPRIAIMGLLSRKECVSKVEIVRSVVCSSASVGNRSQSVPSQLVATQMNCTSGGHPRIAIMGLLSRKEKQRRS</sequence>
<accession>A0A482WGV0</accession>
<reference evidence="1 2" key="1">
    <citation type="journal article" date="2017" name="Gigascience">
        <title>Genome sequence of the small brown planthopper, Laodelphax striatellus.</title>
        <authorList>
            <person name="Zhu J."/>
            <person name="Jiang F."/>
            <person name="Wang X."/>
            <person name="Yang P."/>
            <person name="Bao Y."/>
            <person name="Zhao W."/>
            <person name="Wang W."/>
            <person name="Lu H."/>
            <person name="Wang Q."/>
            <person name="Cui N."/>
            <person name="Li J."/>
            <person name="Chen X."/>
            <person name="Luo L."/>
            <person name="Yu J."/>
            <person name="Kang L."/>
            <person name="Cui F."/>
        </authorList>
    </citation>
    <scope>NUCLEOTIDE SEQUENCE [LARGE SCALE GENOMIC DNA]</scope>
    <source>
        <strain evidence="1">Lst14</strain>
    </source>
</reference>
<keyword evidence="2" id="KW-1185">Reference proteome</keyword>
<gene>
    <name evidence="1" type="ORF">LSTR_LSTR005920</name>
</gene>
<dbReference type="Proteomes" id="UP000291343">
    <property type="component" value="Unassembled WGS sequence"/>
</dbReference>
<protein>
    <submittedName>
        <fullName evidence="1">Uncharacterized protein</fullName>
    </submittedName>
</protein>
<dbReference type="InParanoid" id="A0A482WGV0"/>
<evidence type="ECO:0000313" key="1">
    <source>
        <dbReference type="EMBL" id="RZF32727.1"/>
    </source>
</evidence>
<dbReference type="EMBL" id="QKKF02036096">
    <property type="protein sequence ID" value="RZF32727.1"/>
    <property type="molecule type" value="Genomic_DNA"/>
</dbReference>